<dbReference type="AlphaFoldDB" id="A0A3R7QKQ6"/>
<reference evidence="2 3" key="2">
    <citation type="submission" date="2019-01" db="EMBL/GenBank/DDBJ databases">
        <title>The decoding of complex shrimp genome reveals the adaptation for benthos swimmer, frequently molting mechanism and breeding impact on genome.</title>
        <authorList>
            <person name="Sun Y."/>
            <person name="Gao Y."/>
            <person name="Yu Y."/>
        </authorList>
    </citation>
    <scope>NUCLEOTIDE SEQUENCE [LARGE SCALE GENOMIC DNA]</scope>
    <source>
        <tissue evidence="2">Muscle</tissue>
    </source>
</reference>
<evidence type="ECO:0000259" key="1">
    <source>
        <dbReference type="Pfam" id="PF22749"/>
    </source>
</evidence>
<dbReference type="InterPro" id="IPR048263">
    <property type="entry name" value="Arb2"/>
</dbReference>
<dbReference type="Pfam" id="PF22749">
    <property type="entry name" value="Arb2"/>
    <property type="match status" value="1"/>
</dbReference>
<gene>
    <name evidence="2" type="ORF">C7M84_011137</name>
</gene>
<comment type="caution">
    <text evidence="2">The sequence shown here is derived from an EMBL/GenBank/DDBJ whole genome shotgun (WGS) entry which is preliminary data.</text>
</comment>
<dbReference type="PANTHER" id="PTHR21357">
    <property type="entry name" value="FAM172 FAMILY PROTEIN HOMOLOG CG10038"/>
    <property type="match status" value="1"/>
</dbReference>
<dbReference type="InterPro" id="IPR053858">
    <property type="entry name" value="Arb2_dom"/>
</dbReference>
<dbReference type="SUPFAM" id="SSF53474">
    <property type="entry name" value="alpha/beta-Hydrolases"/>
    <property type="match status" value="1"/>
</dbReference>
<protein>
    <recommendedName>
        <fullName evidence="1">Arb2 domain-containing protein</fullName>
    </recommendedName>
</protein>
<organism evidence="2 3">
    <name type="scientific">Penaeus vannamei</name>
    <name type="common">Whiteleg shrimp</name>
    <name type="synonym">Litopenaeus vannamei</name>
    <dbReference type="NCBI Taxonomy" id="6689"/>
    <lineage>
        <taxon>Eukaryota</taxon>
        <taxon>Metazoa</taxon>
        <taxon>Ecdysozoa</taxon>
        <taxon>Arthropoda</taxon>
        <taxon>Crustacea</taxon>
        <taxon>Multicrustacea</taxon>
        <taxon>Malacostraca</taxon>
        <taxon>Eumalacostraca</taxon>
        <taxon>Eucarida</taxon>
        <taxon>Decapoda</taxon>
        <taxon>Dendrobranchiata</taxon>
        <taxon>Penaeoidea</taxon>
        <taxon>Penaeidae</taxon>
        <taxon>Penaeus</taxon>
    </lineage>
</organism>
<dbReference type="EMBL" id="QCYY01002412">
    <property type="protein sequence ID" value="ROT70530.1"/>
    <property type="molecule type" value="Genomic_DNA"/>
</dbReference>
<dbReference type="PANTHER" id="PTHR21357:SF4">
    <property type="entry name" value="FAM172 FAMILY PROTEIN HOMOLOG CG10038"/>
    <property type="match status" value="1"/>
</dbReference>
<evidence type="ECO:0000313" key="3">
    <source>
        <dbReference type="Proteomes" id="UP000283509"/>
    </source>
</evidence>
<name>A0A3R7QKQ6_PENVA</name>
<proteinExistence type="predicted"/>
<reference evidence="2 3" key="1">
    <citation type="submission" date="2018-04" db="EMBL/GenBank/DDBJ databases">
        <authorList>
            <person name="Zhang X."/>
            <person name="Yuan J."/>
            <person name="Li F."/>
            <person name="Xiang J."/>
        </authorList>
    </citation>
    <scope>NUCLEOTIDE SEQUENCE [LARGE SCALE GENOMIC DNA]</scope>
    <source>
        <tissue evidence="2">Muscle</tissue>
    </source>
</reference>
<dbReference type="GO" id="GO:0035197">
    <property type="term" value="F:siRNA binding"/>
    <property type="evidence" value="ECO:0007669"/>
    <property type="project" value="TreeGrafter"/>
</dbReference>
<dbReference type="OrthoDB" id="421951at2759"/>
<dbReference type="GO" id="GO:0005634">
    <property type="term" value="C:nucleus"/>
    <property type="evidence" value="ECO:0007669"/>
    <property type="project" value="TreeGrafter"/>
</dbReference>
<evidence type="ECO:0000313" key="2">
    <source>
        <dbReference type="EMBL" id="ROT70530.1"/>
    </source>
</evidence>
<dbReference type="InterPro" id="IPR029058">
    <property type="entry name" value="AB_hydrolase_fold"/>
</dbReference>
<sequence>MSSTRKQDDLFRKTLADFGYEFKDGKLRNIRTGRPFEFVVHEGDQVYNQKHYEALGEVVTEEVYKLLESECGLKKAPVPLKSKQKEPETFIFVSEDVGTNEKLMVLIHGSGVVRAGQWARRLIINDSLESGTQIPYIKKAKKAGYAVLVMNTNDNYRIMKKERVFIKGSKTPECHAHYVWEHYVQSTAAKHIALVAHSYGGCVTTSLFQKFKKDFRDSRVISHLRTSLSHLCSSVLYCTPSEIFSVMVLDLVFSPPPGHRPSLSNILSLPTWTSPPPSLNILSLPHLDIPLLSLNILSLPHLDIAPSLS</sequence>
<dbReference type="GO" id="GO:0031048">
    <property type="term" value="P:regulatory ncRNA-mediated heterochromatin formation"/>
    <property type="evidence" value="ECO:0007669"/>
    <property type="project" value="TreeGrafter"/>
</dbReference>
<keyword evidence="3" id="KW-1185">Reference proteome</keyword>
<accession>A0A3R7QKQ6</accession>
<feature type="domain" description="Arb2" evidence="1">
    <location>
        <begin position="11"/>
        <end position="211"/>
    </location>
</feature>
<dbReference type="Proteomes" id="UP000283509">
    <property type="component" value="Unassembled WGS sequence"/>
</dbReference>